<protein>
    <recommendedName>
        <fullName evidence="3">Alpha/beta hydrolase family protein</fullName>
    </recommendedName>
</protein>
<name>A0A1G7PA19_9ACTN</name>
<dbReference type="EMBL" id="FNBT01000007">
    <property type="protein sequence ID" value="SDF82967.1"/>
    <property type="molecule type" value="Genomic_DNA"/>
</dbReference>
<dbReference type="RefSeq" id="WP_091769727.1">
    <property type="nucleotide sequence ID" value="NZ_FNBT01000007.1"/>
</dbReference>
<organism evidence="1 2">
    <name type="scientific">Blastococcus aurantiacus</name>
    <dbReference type="NCBI Taxonomy" id="1550231"/>
    <lineage>
        <taxon>Bacteria</taxon>
        <taxon>Bacillati</taxon>
        <taxon>Actinomycetota</taxon>
        <taxon>Actinomycetes</taxon>
        <taxon>Geodermatophilales</taxon>
        <taxon>Geodermatophilaceae</taxon>
        <taxon>Blastococcus</taxon>
    </lineage>
</organism>
<gene>
    <name evidence="1" type="ORF">SAMN05660662_3542</name>
</gene>
<proteinExistence type="predicted"/>
<reference evidence="2" key="1">
    <citation type="submission" date="2016-10" db="EMBL/GenBank/DDBJ databases">
        <authorList>
            <person name="Varghese N."/>
            <person name="Submissions S."/>
        </authorList>
    </citation>
    <scope>NUCLEOTIDE SEQUENCE [LARGE SCALE GENOMIC DNA]</scope>
    <source>
        <strain evidence="2">DSM 44268</strain>
    </source>
</reference>
<evidence type="ECO:0008006" key="3">
    <source>
        <dbReference type="Google" id="ProtNLM"/>
    </source>
</evidence>
<dbReference type="Proteomes" id="UP000199406">
    <property type="component" value="Unassembled WGS sequence"/>
</dbReference>
<sequence>MARWLLVHPPLLGPAVLGPLADELHSRGHDVAMPDLRATVRTAAGWPDRWRDAAAAGGPADAVLGFSGAGITLPAVALAVGAPRVVWVDAPVPARRGATEADEEIRDLVAGLVRGDRIPGWTTWWGPGALDGLLPDERVRAAVRAEGHELPADFYDVAVPVPVGWPEDGARYVHLSGAYDGAAAEARGRGWPVVGDGSGSHLDVAVLPGRVADLVLGPAGAGGATMPS</sequence>
<keyword evidence="2" id="KW-1185">Reference proteome</keyword>
<dbReference type="AlphaFoldDB" id="A0A1G7PA19"/>
<dbReference type="STRING" id="1550231.SAMN05660662_3542"/>
<dbReference type="OrthoDB" id="2972445at2"/>
<accession>A0A1G7PA19</accession>
<evidence type="ECO:0000313" key="1">
    <source>
        <dbReference type="EMBL" id="SDF82967.1"/>
    </source>
</evidence>
<evidence type="ECO:0000313" key="2">
    <source>
        <dbReference type="Proteomes" id="UP000199406"/>
    </source>
</evidence>